<reference evidence="1 2" key="1">
    <citation type="journal article" date="2013" name="Curr. Biol.">
        <title>The Genome of the Foraminiferan Reticulomyxa filosa.</title>
        <authorList>
            <person name="Glockner G."/>
            <person name="Hulsmann N."/>
            <person name="Schleicher M."/>
            <person name="Noegel A.A."/>
            <person name="Eichinger L."/>
            <person name="Gallinger C."/>
            <person name="Pawlowski J."/>
            <person name="Sierra R."/>
            <person name="Euteneuer U."/>
            <person name="Pillet L."/>
            <person name="Moustafa A."/>
            <person name="Platzer M."/>
            <person name="Groth M."/>
            <person name="Szafranski K."/>
            <person name="Schliwa M."/>
        </authorList>
    </citation>
    <scope>NUCLEOTIDE SEQUENCE [LARGE SCALE GENOMIC DNA]</scope>
</reference>
<keyword evidence="2" id="KW-1185">Reference proteome</keyword>
<proteinExistence type="predicted"/>
<evidence type="ECO:0000313" key="1">
    <source>
        <dbReference type="EMBL" id="ETN98953.1"/>
    </source>
</evidence>
<dbReference type="EMBL" id="ASPP01045337">
    <property type="protein sequence ID" value="ETN98953.1"/>
    <property type="molecule type" value="Genomic_DNA"/>
</dbReference>
<accession>X6LBQ5</accession>
<gene>
    <name evidence="1" type="ORF">RFI_38536</name>
</gene>
<evidence type="ECO:0000313" key="2">
    <source>
        <dbReference type="Proteomes" id="UP000023152"/>
    </source>
</evidence>
<name>X6LBQ5_RETFI</name>
<sequence length="157" mass="18426">IASENSRTIYPIGPRIHLDVLLSNIDANVNNKLHFQTITNANYSYSTFATSLRSYCYIFETIFKLTIDCTTFIQGVHESLNKYDKVLMLLKQYKTKSHTFKSRNQKEKNINQSNESVDIINNVLSKITRQYKYNQYYTIKESEIDEAVVNINTRYKE</sequence>
<comment type="caution">
    <text evidence="1">The sequence shown here is derived from an EMBL/GenBank/DDBJ whole genome shotgun (WGS) entry which is preliminary data.</text>
</comment>
<dbReference type="Proteomes" id="UP000023152">
    <property type="component" value="Unassembled WGS sequence"/>
</dbReference>
<dbReference type="AlphaFoldDB" id="X6LBQ5"/>
<protein>
    <submittedName>
        <fullName evidence="1">Uncharacterized protein</fullName>
    </submittedName>
</protein>
<feature type="non-terminal residue" evidence="1">
    <location>
        <position position="1"/>
    </location>
</feature>
<organism evidence="1 2">
    <name type="scientific">Reticulomyxa filosa</name>
    <dbReference type="NCBI Taxonomy" id="46433"/>
    <lineage>
        <taxon>Eukaryota</taxon>
        <taxon>Sar</taxon>
        <taxon>Rhizaria</taxon>
        <taxon>Retaria</taxon>
        <taxon>Foraminifera</taxon>
        <taxon>Monothalamids</taxon>
        <taxon>Reticulomyxidae</taxon>
        <taxon>Reticulomyxa</taxon>
    </lineage>
</organism>